<dbReference type="Pfam" id="PF05128">
    <property type="entry name" value="DUF697"/>
    <property type="match status" value="1"/>
</dbReference>
<evidence type="ECO:0008006" key="9">
    <source>
        <dbReference type="Google" id="ProtNLM"/>
    </source>
</evidence>
<protein>
    <recommendedName>
        <fullName evidence="9">DUF697 domain-containing protein</fullName>
    </recommendedName>
</protein>
<sequence>MIKNIFRITKFAFITGGILLTFFIFIELIRAYQTLRDMHPIAGYVYLAILAGSLAYVIIYVARTLKNHPPSLKRPKIKDTSNASPRRLRKYARYLNRYIARLATSPALDEHQQEVAQTGRTTLTEHVNSASDTECILTAIRRAEESTVNPLLEIIDDYAARHVRNCMRDVMIAVTLSPYKAADLIIVLYRNLMMVTGIIKAYNSRPRLREQLSIMVDVLAIVATVNYINMGKNLIEGLASRVPGIGKFVDDIAQGMGAGFMTTVCGHAAMQRCRAFTGWDAEAAKRNIFNNITDFYADVKNVFWKDIWPALRVRAGEVSTDMKDKIAATLDDTQAAVSKIVKSPFTAAYTATSSAVNVSTNGTKVVVNSAGKVVTTAGNVTYKTARSVVKTPGKLFRFGKKTATSAASSLRRKPKKLPPETDNDRE</sequence>
<keyword evidence="3 6" id="KW-1133">Transmembrane helix</keyword>
<dbReference type="Proteomes" id="UP000189674">
    <property type="component" value="Chromosome"/>
</dbReference>
<reference evidence="8" key="1">
    <citation type="submission" date="2017-02" db="EMBL/GenBank/DDBJ databases">
        <title>Comparative genomics and description of representatives of a novel lineage of planctomycetes thriving in anoxic sediments.</title>
        <authorList>
            <person name="Spring S."/>
            <person name="Bunk B."/>
            <person name="Sproer C."/>
        </authorList>
    </citation>
    <scope>NUCLEOTIDE SEQUENCE [LARGE SCALE GENOMIC DNA]</scope>
    <source>
        <strain evidence="8">ST-NAGAB-D1</strain>
    </source>
</reference>
<keyword evidence="2 6" id="KW-0812">Transmembrane</keyword>
<proteinExistence type="predicted"/>
<evidence type="ECO:0000256" key="1">
    <source>
        <dbReference type="ARBA" id="ARBA00004141"/>
    </source>
</evidence>
<gene>
    <name evidence="7" type="ORF">STSP2_01558</name>
</gene>
<evidence type="ECO:0000256" key="4">
    <source>
        <dbReference type="ARBA" id="ARBA00023136"/>
    </source>
</evidence>
<dbReference type="AlphaFoldDB" id="A0A1U9NKZ4"/>
<organism evidence="7 8">
    <name type="scientific">Anaerohalosphaera lusitana</name>
    <dbReference type="NCBI Taxonomy" id="1936003"/>
    <lineage>
        <taxon>Bacteria</taxon>
        <taxon>Pseudomonadati</taxon>
        <taxon>Planctomycetota</taxon>
        <taxon>Phycisphaerae</taxon>
        <taxon>Sedimentisphaerales</taxon>
        <taxon>Anaerohalosphaeraceae</taxon>
        <taxon>Anaerohalosphaera</taxon>
    </lineage>
</organism>
<feature type="transmembrane region" description="Helical" evidence="6">
    <location>
        <begin position="44"/>
        <end position="65"/>
    </location>
</feature>
<feature type="compositionally biased region" description="Basic and acidic residues" evidence="5">
    <location>
        <begin position="417"/>
        <end position="426"/>
    </location>
</feature>
<dbReference type="InterPro" id="IPR021147">
    <property type="entry name" value="DUF697"/>
</dbReference>
<keyword evidence="8" id="KW-1185">Reference proteome</keyword>
<dbReference type="STRING" id="1936003.STSP2_01558"/>
<evidence type="ECO:0000313" key="8">
    <source>
        <dbReference type="Proteomes" id="UP000189674"/>
    </source>
</evidence>
<dbReference type="RefSeq" id="WP_169853065.1">
    <property type="nucleotide sequence ID" value="NZ_CP019791.1"/>
</dbReference>
<feature type="region of interest" description="Disordered" evidence="5">
    <location>
        <begin position="402"/>
        <end position="426"/>
    </location>
</feature>
<accession>A0A1U9NKZ4</accession>
<name>A0A1U9NKZ4_9BACT</name>
<dbReference type="GO" id="GO:0016020">
    <property type="term" value="C:membrane"/>
    <property type="evidence" value="ECO:0007669"/>
    <property type="project" value="UniProtKB-SubCell"/>
</dbReference>
<keyword evidence="4 6" id="KW-0472">Membrane</keyword>
<evidence type="ECO:0000256" key="3">
    <source>
        <dbReference type="ARBA" id="ARBA00022989"/>
    </source>
</evidence>
<evidence type="ECO:0000256" key="2">
    <source>
        <dbReference type="ARBA" id="ARBA00022692"/>
    </source>
</evidence>
<comment type="subcellular location">
    <subcellularLocation>
        <location evidence="1">Membrane</location>
        <topology evidence="1">Multi-pass membrane protein</topology>
    </subcellularLocation>
</comment>
<evidence type="ECO:0000256" key="6">
    <source>
        <dbReference type="SAM" id="Phobius"/>
    </source>
</evidence>
<feature type="transmembrane region" description="Helical" evidence="6">
    <location>
        <begin position="12"/>
        <end position="32"/>
    </location>
</feature>
<dbReference type="EMBL" id="CP019791">
    <property type="protein sequence ID" value="AQT68398.1"/>
    <property type="molecule type" value="Genomic_DNA"/>
</dbReference>
<evidence type="ECO:0000313" key="7">
    <source>
        <dbReference type="EMBL" id="AQT68398.1"/>
    </source>
</evidence>
<evidence type="ECO:0000256" key="5">
    <source>
        <dbReference type="SAM" id="MobiDB-lite"/>
    </source>
</evidence>
<dbReference type="KEGG" id="alus:STSP2_01558"/>